<sequence>MKEFFVGIFENDAGAPLTHLDDERKAIDVLLLKEKEIFSKEIILNEGIDGFISKLQLLTNVMTVFHFSGHHNNDDEAITLSDEIFNDKGLIQILNNAPKLKMVFINGCSSQKIVDALSNVPIVIGTKTPVYDHFAKTLSTRFYELLLNQKDNIDTAEKIEAIFNQAQGFQHGYYEDSENTERGPMAADDIDNKINNYSFKINREATDFDLRTMYYPDPDNFPVKNRFQNLINEIKQEENLKEDLYKYYPYFLCIHLEILSDFHDINNSIYQELSKERYWVIRSMFKEFLNFLKFSAYSIIWSISKRDLDFKAKLSSQLKEILRENLEIGWESHVQDKITEDLFFIYNNIPDEYLEKNVLWSELKACVIQNRQLFKDVSDFFSAHMEHNQNSKHNYIKTELYLEKFLRNFTFLRSLGIESIYDVFYNQFRYDNQRSYVINRSYYPVSKRPTALDDKKSEIFEVTDDEALLDIDIHSVYICTTKNKSGKPKRQLNLSPFYLDVNSTSVAKDKIKLYYLDRYSEATEKLIYKEVINAKVDRNNDSKKRKLGEEIEVPLDEDMILALYKDGKKDIIEIEEKKKIRDHFEYIKNLISYS</sequence>
<reference evidence="1" key="1">
    <citation type="submission" date="2021-01" db="EMBL/GenBank/DDBJ databases">
        <authorList>
            <person name="Zhong Y.L."/>
        </authorList>
    </citation>
    <scope>NUCLEOTIDE SEQUENCE</scope>
    <source>
        <strain evidence="1">KCTC 23302</strain>
    </source>
</reference>
<accession>A0A937DAQ5</accession>
<evidence type="ECO:0000313" key="2">
    <source>
        <dbReference type="Proteomes" id="UP000651057"/>
    </source>
</evidence>
<keyword evidence="2" id="KW-1185">Reference proteome</keyword>
<comment type="caution">
    <text evidence="1">The sequence shown here is derived from an EMBL/GenBank/DDBJ whole genome shotgun (WGS) entry which is preliminary data.</text>
</comment>
<dbReference type="RefSeq" id="WP_201917544.1">
    <property type="nucleotide sequence ID" value="NZ_BAABAX010000023.1"/>
</dbReference>
<evidence type="ECO:0000313" key="1">
    <source>
        <dbReference type="EMBL" id="MBL0682976.1"/>
    </source>
</evidence>
<evidence type="ECO:0008006" key="3">
    <source>
        <dbReference type="Google" id="ProtNLM"/>
    </source>
</evidence>
<proteinExistence type="predicted"/>
<gene>
    <name evidence="1" type="ORF">JJQ60_05585</name>
</gene>
<name>A0A937DAQ5_9FLAO</name>
<dbReference type="EMBL" id="JAERQJ010000002">
    <property type="protein sequence ID" value="MBL0682976.1"/>
    <property type="molecule type" value="Genomic_DNA"/>
</dbReference>
<dbReference type="AlphaFoldDB" id="A0A937DAQ5"/>
<organism evidence="1 2">
    <name type="scientific">Aquimarina mytili</name>
    <dbReference type="NCBI Taxonomy" id="874423"/>
    <lineage>
        <taxon>Bacteria</taxon>
        <taxon>Pseudomonadati</taxon>
        <taxon>Bacteroidota</taxon>
        <taxon>Flavobacteriia</taxon>
        <taxon>Flavobacteriales</taxon>
        <taxon>Flavobacteriaceae</taxon>
        <taxon>Aquimarina</taxon>
    </lineage>
</organism>
<protein>
    <recommendedName>
        <fullName evidence="3">CHAT domain-containing protein</fullName>
    </recommendedName>
</protein>
<dbReference type="Proteomes" id="UP000651057">
    <property type="component" value="Unassembled WGS sequence"/>
</dbReference>